<evidence type="ECO:0000313" key="7">
    <source>
        <dbReference type="EMBL" id="MBP2371047.1"/>
    </source>
</evidence>
<evidence type="ECO:0000256" key="3">
    <source>
        <dbReference type="ARBA" id="ARBA00023015"/>
    </source>
</evidence>
<organism evidence="7 8">
    <name type="scientific">Pseudonocardia parietis</name>
    <dbReference type="NCBI Taxonomy" id="570936"/>
    <lineage>
        <taxon>Bacteria</taxon>
        <taxon>Bacillati</taxon>
        <taxon>Actinomycetota</taxon>
        <taxon>Actinomycetes</taxon>
        <taxon>Pseudonocardiales</taxon>
        <taxon>Pseudonocardiaceae</taxon>
        <taxon>Pseudonocardia</taxon>
    </lineage>
</organism>
<comment type="caution">
    <text evidence="7">The sequence shown here is derived from an EMBL/GenBank/DDBJ whole genome shotgun (WGS) entry which is preliminary data.</text>
</comment>
<feature type="region of interest" description="Disordered" evidence="5">
    <location>
        <begin position="48"/>
        <end position="67"/>
    </location>
</feature>
<evidence type="ECO:0000256" key="1">
    <source>
        <dbReference type="ARBA" id="ARBA00022679"/>
    </source>
</evidence>
<evidence type="ECO:0000256" key="4">
    <source>
        <dbReference type="ARBA" id="ARBA00023163"/>
    </source>
</evidence>
<evidence type="ECO:0000256" key="5">
    <source>
        <dbReference type="SAM" id="MobiDB-lite"/>
    </source>
</evidence>
<sequence>MDVERTSALVSALRQAAHDLVGRRGIADLEQTLQQIVESAVETVPGADAGGITMTTGRGEVGSRNPSTDDVRYLDGLQTTLHEGPCISAVESAAEVEGEPDDGVVLASDLAEPPDATRWPTFAPQAVEYGYRSMMSTRLSPTSNGVRAALNLYSHAPHTFDTSARALASLFGVQAALLLYGADQATHLTAALGSRDTIGQAKGILMERFDVDADQAFQMVVQSSQRTNLKLADVAQWLTTHRTDTSAPGPRTS</sequence>
<dbReference type="Pfam" id="PF03861">
    <property type="entry name" value="ANTAR"/>
    <property type="match status" value="1"/>
</dbReference>
<dbReference type="PROSITE" id="PS50921">
    <property type="entry name" value="ANTAR"/>
    <property type="match status" value="1"/>
</dbReference>
<dbReference type="SUPFAM" id="SSF52172">
    <property type="entry name" value="CheY-like"/>
    <property type="match status" value="1"/>
</dbReference>
<dbReference type="InterPro" id="IPR029016">
    <property type="entry name" value="GAF-like_dom_sf"/>
</dbReference>
<dbReference type="Gene3D" id="1.10.10.10">
    <property type="entry name" value="Winged helix-like DNA-binding domain superfamily/Winged helix DNA-binding domain"/>
    <property type="match status" value="1"/>
</dbReference>
<dbReference type="InterPro" id="IPR003018">
    <property type="entry name" value="GAF"/>
</dbReference>
<protein>
    <recommendedName>
        <fullName evidence="6">ANTAR domain-containing protein</fullName>
    </recommendedName>
</protein>
<dbReference type="InterPro" id="IPR005561">
    <property type="entry name" value="ANTAR"/>
</dbReference>
<dbReference type="Pfam" id="PF13185">
    <property type="entry name" value="GAF_2"/>
    <property type="match status" value="1"/>
</dbReference>
<dbReference type="EMBL" id="JAGINU010000001">
    <property type="protein sequence ID" value="MBP2371047.1"/>
    <property type="molecule type" value="Genomic_DNA"/>
</dbReference>
<accession>A0ABS4W499</accession>
<reference evidence="7 8" key="1">
    <citation type="submission" date="2021-03" db="EMBL/GenBank/DDBJ databases">
        <title>Sequencing the genomes of 1000 actinobacteria strains.</title>
        <authorList>
            <person name="Klenk H.-P."/>
        </authorList>
    </citation>
    <scope>NUCLEOTIDE SEQUENCE [LARGE SCALE GENOMIC DNA]</scope>
    <source>
        <strain evidence="7 8">DSM 45256</strain>
    </source>
</reference>
<dbReference type="InterPro" id="IPR011006">
    <property type="entry name" value="CheY-like_superfamily"/>
</dbReference>
<name>A0ABS4W499_9PSEU</name>
<dbReference type="RefSeq" id="WP_210034693.1">
    <property type="nucleotide sequence ID" value="NZ_JAGINU010000001.1"/>
</dbReference>
<evidence type="ECO:0000313" key="8">
    <source>
        <dbReference type="Proteomes" id="UP001519295"/>
    </source>
</evidence>
<evidence type="ECO:0000259" key="6">
    <source>
        <dbReference type="PROSITE" id="PS50921"/>
    </source>
</evidence>
<dbReference type="InterPro" id="IPR036388">
    <property type="entry name" value="WH-like_DNA-bd_sf"/>
</dbReference>
<evidence type="ECO:0000256" key="2">
    <source>
        <dbReference type="ARBA" id="ARBA00022777"/>
    </source>
</evidence>
<dbReference type="PIRSF" id="PIRSF036625">
    <property type="entry name" value="GAF_ANTAR"/>
    <property type="match status" value="1"/>
</dbReference>
<keyword evidence="8" id="KW-1185">Reference proteome</keyword>
<dbReference type="SUPFAM" id="SSF55781">
    <property type="entry name" value="GAF domain-like"/>
    <property type="match status" value="1"/>
</dbReference>
<dbReference type="InterPro" id="IPR012074">
    <property type="entry name" value="GAF_ANTAR"/>
</dbReference>
<feature type="domain" description="ANTAR" evidence="6">
    <location>
        <begin position="178"/>
        <end position="239"/>
    </location>
</feature>
<keyword evidence="4" id="KW-0804">Transcription</keyword>
<dbReference type="Proteomes" id="UP001519295">
    <property type="component" value="Unassembled WGS sequence"/>
</dbReference>
<dbReference type="SMART" id="SM01012">
    <property type="entry name" value="ANTAR"/>
    <property type="match status" value="1"/>
</dbReference>
<keyword evidence="3" id="KW-0805">Transcription regulation</keyword>
<gene>
    <name evidence="7" type="ORF">JOF36_006743</name>
</gene>
<keyword evidence="1" id="KW-0808">Transferase</keyword>
<proteinExistence type="predicted"/>
<dbReference type="Gene3D" id="3.30.450.40">
    <property type="match status" value="1"/>
</dbReference>
<keyword evidence="2" id="KW-0418">Kinase</keyword>